<dbReference type="SUPFAM" id="SSF158702">
    <property type="entry name" value="Sec63 N-terminal domain-like"/>
    <property type="match status" value="1"/>
</dbReference>
<gene>
    <name evidence="8" type="ORF">A1Q1_01311</name>
</gene>
<dbReference type="InterPro" id="IPR014001">
    <property type="entry name" value="Helicase_ATP-bd"/>
</dbReference>
<evidence type="ECO:0000256" key="3">
    <source>
        <dbReference type="ARBA" id="ARBA00022806"/>
    </source>
</evidence>
<dbReference type="InterPro" id="IPR011545">
    <property type="entry name" value="DEAD/DEAH_box_helicase_dom"/>
</dbReference>
<name>J5TTW4_TRIAS</name>
<dbReference type="HOGENOM" id="CLU_000335_2_2_1"/>
<dbReference type="InterPro" id="IPR004179">
    <property type="entry name" value="Sec63-dom"/>
</dbReference>
<evidence type="ECO:0000256" key="5">
    <source>
        <dbReference type="SAM" id="MobiDB-lite"/>
    </source>
</evidence>
<accession>J5TTW4</accession>
<feature type="domain" description="Helicase ATP-binding" evidence="6">
    <location>
        <begin position="1144"/>
        <end position="1311"/>
    </location>
</feature>
<dbReference type="InterPro" id="IPR057842">
    <property type="entry name" value="WH_MER3"/>
</dbReference>
<dbReference type="RefSeq" id="XP_014183997.1">
    <property type="nucleotide sequence ID" value="XM_014328522.1"/>
</dbReference>
<dbReference type="Pfam" id="PF23445">
    <property type="entry name" value="WHD_SNRNP200"/>
    <property type="match status" value="1"/>
</dbReference>
<dbReference type="InterPro" id="IPR035892">
    <property type="entry name" value="C2_domain_sf"/>
</dbReference>
<dbReference type="Pfam" id="PF00270">
    <property type="entry name" value="DEAD"/>
    <property type="match status" value="2"/>
</dbReference>
<dbReference type="SMART" id="SM00487">
    <property type="entry name" value="DEXDc"/>
    <property type="match status" value="2"/>
</dbReference>
<dbReference type="Proteomes" id="UP000002748">
    <property type="component" value="Unassembled WGS sequence"/>
</dbReference>
<dbReference type="FunFam" id="1.10.10.10:FF:000024">
    <property type="entry name" value="U5 small nuclear ribonucleoprotein helicase"/>
    <property type="match status" value="1"/>
</dbReference>
<evidence type="ECO:0000259" key="7">
    <source>
        <dbReference type="PROSITE" id="PS51194"/>
    </source>
</evidence>
<dbReference type="Pfam" id="PF02889">
    <property type="entry name" value="Sec63"/>
    <property type="match status" value="1"/>
</dbReference>
<dbReference type="SUPFAM" id="SSF46785">
    <property type="entry name" value="Winged helix' DNA-binding domain"/>
    <property type="match status" value="1"/>
</dbReference>
<feature type="compositionally biased region" description="Basic and acidic residues" evidence="5">
    <location>
        <begin position="1664"/>
        <end position="1677"/>
    </location>
</feature>
<protein>
    <submittedName>
        <fullName evidence="8">RNA helicase</fullName>
    </submittedName>
</protein>
<dbReference type="PANTHER" id="PTHR47961">
    <property type="entry name" value="DNA POLYMERASE THETA, PUTATIVE (AFU_ORTHOLOGUE AFUA_1G05260)-RELATED"/>
    <property type="match status" value="1"/>
</dbReference>
<comment type="caution">
    <text evidence="8">The sequence shown here is derived from an EMBL/GenBank/DDBJ whole genome shotgun (WGS) entry which is preliminary data.</text>
</comment>
<dbReference type="FunFam" id="3.40.50.300:FF:000062">
    <property type="entry name" value="U5 small nuclear ribonucleoprotein helicase"/>
    <property type="match status" value="1"/>
</dbReference>
<dbReference type="GeneID" id="25984825"/>
<dbReference type="PROSITE" id="PS51192">
    <property type="entry name" value="HELICASE_ATP_BIND_1"/>
    <property type="match status" value="2"/>
</dbReference>
<feature type="domain" description="Helicase C-terminal" evidence="7">
    <location>
        <begin position="512"/>
        <end position="710"/>
    </location>
</feature>
<evidence type="ECO:0000256" key="2">
    <source>
        <dbReference type="ARBA" id="ARBA00022801"/>
    </source>
</evidence>
<keyword evidence="4" id="KW-0067">ATP-binding</keyword>
<proteinExistence type="predicted"/>
<dbReference type="CDD" id="cd18795">
    <property type="entry name" value="SF2_C_Ski2"/>
    <property type="match status" value="1"/>
</dbReference>
<keyword evidence="3 8" id="KW-0347">Helicase</keyword>
<dbReference type="InterPro" id="IPR050474">
    <property type="entry name" value="Hel308_SKI2-like"/>
</dbReference>
<keyword evidence="2" id="KW-0378">Hydrolase</keyword>
<feature type="region of interest" description="Disordered" evidence="5">
    <location>
        <begin position="1639"/>
        <end position="1677"/>
    </location>
</feature>
<evidence type="ECO:0000256" key="1">
    <source>
        <dbReference type="ARBA" id="ARBA00022741"/>
    </source>
</evidence>
<dbReference type="KEGG" id="tasa:A1Q1_01311"/>
<organism evidence="8 9">
    <name type="scientific">Trichosporon asahii var. asahii (strain ATCC 90039 / CBS 2479 / JCM 2466 / KCTC 7840 / NBRC 103889/ NCYC 2677 / UAMH 7654)</name>
    <name type="common">Yeast</name>
    <dbReference type="NCBI Taxonomy" id="1186058"/>
    <lineage>
        <taxon>Eukaryota</taxon>
        <taxon>Fungi</taxon>
        <taxon>Dikarya</taxon>
        <taxon>Basidiomycota</taxon>
        <taxon>Agaricomycotina</taxon>
        <taxon>Tremellomycetes</taxon>
        <taxon>Trichosporonales</taxon>
        <taxon>Trichosporonaceae</taxon>
        <taxon>Trichosporon</taxon>
    </lineage>
</organism>
<dbReference type="FunFam" id="3.40.50.300:FF:000102">
    <property type="entry name" value="RNA helicase, activating signal cointegrator 1"/>
    <property type="match status" value="1"/>
</dbReference>
<feature type="domain" description="Helicase ATP-binding" evidence="6">
    <location>
        <begin position="290"/>
        <end position="476"/>
    </location>
</feature>
<dbReference type="GO" id="GO:0005524">
    <property type="term" value="F:ATP binding"/>
    <property type="evidence" value="ECO:0007669"/>
    <property type="project" value="UniProtKB-KW"/>
</dbReference>
<dbReference type="InterPro" id="IPR027417">
    <property type="entry name" value="P-loop_NTPase"/>
</dbReference>
<dbReference type="InterPro" id="IPR036388">
    <property type="entry name" value="WH-like_DNA-bd_sf"/>
</dbReference>
<dbReference type="SUPFAM" id="SSF81296">
    <property type="entry name" value="E set domains"/>
    <property type="match status" value="1"/>
</dbReference>
<dbReference type="Pfam" id="PF00271">
    <property type="entry name" value="Helicase_C"/>
    <property type="match status" value="1"/>
</dbReference>
<dbReference type="SMART" id="SM00490">
    <property type="entry name" value="HELICc"/>
    <property type="match status" value="1"/>
</dbReference>
<dbReference type="Gene3D" id="2.60.40.150">
    <property type="entry name" value="C2 domain"/>
    <property type="match status" value="1"/>
</dbReference>
<dbReference type="VEuPathDB" id="FungiDB:A1Q1_01311"/>
<dbReference type="GO" id="GO:0004386">
    <property type="term" value="F:helicase activity"/>
    <property type="evidence" value="ECO:0007669"/>
    <property type="project" value="UniProtKB-KW"/>
</dbReference>
<dbReference type="SMART" id="SM00973">
    <property type="entry name" value="Sec63"/>
    <property type="match status" value="1"/>
</dbReference>
<evidence type="ECO:0000259" key="6">
    <source>
        <dbReference type="PROSITE" id="PS51192"/>
    </source>
</evidence>
<evidence type="ECO:0000256" key="4">
    <source>
        <dbReference type="ARBA" id="ARBA00022840"/>
    </source>
</evidence>
<sequence>MSADAYLDSLVGDPGPSTTAHREWESLLAGWDGQLTPWPTLQSVLNSDKVVNDVAEKISTVRIVEPEPEHEEPDLNTSALLARLHRHLQPGAYISLMELLASPRGEMDIQSELVETLGFEGEGLSLVEELLRPGVRQALVSSSKGKKKGATPSASGHATPRKRKGKIDITDVIGTAEDIERRIQEQLNRPKAMFVEESQQRSLQQAEKLPNVFTSSSTMPALSYGGKIALPQGTEREQTDAFEEVTVPPPTMVPPKMGEKPVMINSLSPLAQRCFPKYVSLNRMQSVVHPTAMGTNENMLVCAPTGAGKTDVALMSILRVLESHLLPGPGFKIDKDKFKIIYVAPMKALAAEITRKFGKRLQWLGIHVRELTGDMQLTRAEINETQIIVTTPEKWDVVTRKPTGEGELASKVRLLIIDEVHLLNEERGAVIETIVARTLRQVESSQSLIRIVGLSATLPNYIDVSDFLRVNRYQGLFFFDASFRPVPLEQHFIGVKGKARSQTQIRNMDNVVFDKVLEMVREGHQVMVFVHARKETVKTAQKLKEMATEEGALDVFDTRDHPKFQLYRRDVGTSRNKEMKELFDYGFGIHHAGMLRSDRNMMERMFEDNAIKVLCCTSTLAWGVNLPAHAVIIKGTQVYDSNKGSFQDLSVLDVLQIFGRAGRPGYETSGVGYICTTQDKLDHYLYSIMSQQPIESKFIPGMVDALNAEISLGTIANVREAISWIGYTYLFVRMRREPFIYGMSHDEPKDDPQLGNKRSDLVTQAARTLAAAKMATFDESNNSFAITDLGRIAARYYLRHQTVEVFNEKFNPRMKNADIFAMLSQATEFAQIQIRDNEVDELTNIMNSDNCPMEVNGGATSAQGKVNILLQAYISKVFIEDFALVSDSAYVAQNAGRIIRALLEIALSRNWANCALLLIDLSKAIEKRMWPYDHPLGQLNTLQRDTLYNLRRWADDTEIQELREMEPKELGELVHLNPIHGAALRNAALMFPTIGVSYALRPLAHDLLQISVTVEPQFTWNTKVSGSSEPFYVWVQDEEGLHILQWRSILLRQTSTAMDIDFVIPWSGEHQSLSIVTASDRWLGSDSQTSVSLADLVMPAAFDERTPPLDLPFLSISAVDDPDIEKQYRPYITMFNTLQSQSFWSVYHTQNNILISAPVASGKSLMGEMAMWHALRHQSDAFILAIVPGNRSSAEAAARLRHVLGKRAKVILARNSKEFEAGAEETGARVLVATPGAFDDIVGEKLTSLATRLSLIVLEDLHLLDASYELSIIKLLTIAKPARTRIVGLTCSLSNPSDLASWLGVEYNYRYCFTPQDRSSPLVVSTRVFNLPHGLGLLKSMIKPTYDLIKSTGSAIVFTPSASSARAVAADLVTQSGTEFDLNGFLSAPRADVEPLLANLADSELLEPLLHGVGYVVPTMRARDLALVLELYAAGIVRALIAPRTQAWKLPVRAETVVLAGAQYLHFRGEERMLRNYSKHELVKMQGFAAQSASPTSPAGRMVVMCQAEQVVSIRRLLNDGLSLESALPSVLDPALAPLIPSPVSANTGRGRDGHASIEEHERHVLGRMLVSRPKPRPIQPHRPRDVDLRARDLMDLLSWSYLVRRIRTNPSFYDAREGEERELVSRWIDAFFVNREERERGHAQKPAKDRPKLEVVEGYGQPQEKKDKDDEHEEKVLVPRVLAEEEYVIEDGDEDEGDSD</sequence>
<dbReference type="InterPro" id="IPR014756">
    <property type="entry name" value="Ig_E-set"/>
</dbReference>
<keyword evidence="1" id="KW-0547">Nucleotide-binding</keyword>
<dbReference type="PROSITE" id="PS51194">
    <property type="entry name" value="HELICASE_CTER"/>
    <property type="match status" value="1"/>
</dbReference>
<dbReference type="EMBL" id="ALBS01000016">
    <property type="protein sequence ID" value="EJT52816.1"/>
    <property type="molecule type" value="Genomic_DNA"/>
</dbReference>
<evidence type="ECO:0000313" key="9">
    <source>
        <dbReference type="Proteomes" id="UP000002748"/>
    </source>
</evidence>
<feature type="compositionally biased region" description="Basic and acidic residues" evidence="5">
    <location>
        <begin position="1639"/>
        <end position="1656"/>
    </location>
</feature>
<dbReference type="GO" id="GO:0016787">
    <property type="term" value="F:hydrolase activity"/>
    <property type="evidence" value="ECO:0007669"/>
    <property type="project" value="UniProtKB-KW"/>
</dbReference>
<dbReference type="SUPFAM" id="SSF52540">
    <property type="entry name" value="P-loop containing nucleoside triphosphate hydrolases"/>
    <property type="match status" value="3"/>
</dbReference>
<dbReference type="InterPro" id="IPR036390">
    <property type="entry name" value="WH_DNA-bd_sf"/>
</dbReference>
<reference evidence="8 9" key="1">
    <citation type="journal article" date="2012" name="Eukaryot. Cell">
        <title>Draft genome sequence of CBS 2479, the standard type strain of Trichosporon asahii.</title>
        <authorList>
            <person name="Yang R.Y."/>
            <person name="Li H.T."/>
            <person name="Zhu H."/>
            <person name="Zhou G.P."/>
            <person name="Wang M."/>
            <person name="Wang L."/>
        </authorList>
    </citation>
    <scope>NUCLEOTIDE SEQUENCE [LARGE SCALE GENOMIC DNA]</scope>
    <source>
        <strain evidence="9">ATCC 90039 / CBS 2479 / JCM 2466 / KCTC 7840 / NCYC 2677 / UAMH 7654</strain>
    </source>
</reference>
<dbReference type="Gene3D" id="3.40.50.300">
    <property type="entry name" value="P-loop containing nucleotide triphosphate hydrolases"/>
    <property type="match status" value="4"/>
</dbReference>
<dbReference type="PANTHER" id="PTHR47961:SF13">
    <property type="entry name" value="ACTIVATING SIGNAL COINTEGRATOR 1 COMPLEX SUBUNIT 3"/>
    <property type="match status" value="1"/>
</dbReference>
<dbReference type="Gene3D" id="1.10.3380.10">
    <property type="entry name" value="Sec63 N-terminal domain-like domain"/>
    <property type="match status" value="1"/>
</dbReference>
<evidence type="ECO:0000313" key="8">
    <source>
        <dbReference type="EMBL" id="EJT52816.1"/>
    </source>
</evidence>
<feature type="region of interest" description="Disordered" evidence="5">
    <location>
        <begin position="139"/>
        <end position="167"/>
    </location>
</feature>
<dbReference type="FunFam" id="1.10.3380.10:FF:000001">
    <property type="entry name" value="U5 small nuclear ribonucleoprotein helicase"/>
    <property type="match status" value="1"/>
</dbReference>
<dbReference type="GO" id="GO:0003676">
    <property type="term" value="F:nucleic acid binding"/>
    <property type="evidence" value="ECO:0007669"/>
    <property type="project" value="InterPro"/>
</dbReference>
<dbReference type="CDD" id="cd18020">
    <property type="entry name" value="DEXHc_ASCC3_1"/>
    <property type="match status" value="1"/>
</dbReference>
<dbReference type="InterPro" id="IPR001650">
    <property type="entry name" value="Helicase_C-like"/>
</dbReference>
<dbReference type="Gene3D" id="1.10.10.10">
    <property type="entry name" value="Winged helix-like DNA-binding domain superfamily/Winged helix DNA-binding domain"/>
    <property type="match status" value="1"/>
</dbReference>
<dbReference type="OrthoDB" id="5575at2759"/>